<dbReference type="InterPro" id="IPR007577">
    <property type="entry name" value="GlycoTrfase_DXD_sugar-bd_CS"/>
</dbReference>
<keyword evidence="3" id="KW-0732">Signal</keyword>
<dbReference type="GO" id="GO:0051999">
    <property type="term" value="P:mannosyl-inositol phosphorylceramide biosynthetic process"/>
    <property type="evidence" value="ECO:0007669"/>
    <property type="project" value="TreeGrafter"/>
</dbReference>
<protein>
    <submittedName>
        <fullName evidence="4">Uncharacterized protein</fullName>
    </submittedName>
</protein>
<gene>
    <name evidence="4" type="ORF">EDS130_LOCUS36278</name>
</gene>
<keyword evidence="2" id="KW-1133">Transmembrane helix</keyword>
<feature type="signal peptide" evidence="3">
    <location>
        <begin position="1"/>
        <end position="21"/>
    </location>
</feature>
<evidence type="ECO:0000256" key="2">
    <source>
        <dbReference type="SAM" id="Phobius"/>
    </source>
</evidence>
<sequence>MCLFIFILIVILIISLRFQRSIDVKYLTKDDLIKYGNVNGSRKRIPRLIHQTYETLNIPPIWNKSIQSILETNSKDFQYIQWTHKQMKFFVKKHEPKFYHQTYVHYKYEMQRIDSFRYVLMYHLGGIYLDMDNGCNYPLESLLTTIETLNPNSTFLVLFPQEDTFGIQTDFIVSTAKHPIFRQFISNLHSFNHYYILHHLTILLSAGPLFATFQERFFRQTNEEIVRILQNQVYKSIFWKTNGGSWFGRDTLIILFLYYNRFTIFKYFLIIFLVFLILFKRRQIKFSFYFFQRIFLQWQNKIR</sequence>
<dbReference type="AlphaFoldDB" id="A0A815L476"/>
<dbReference type="OrthoDB" id="9997758at2759"/>
<dbReference type="EMBL" id="CAJNOJ010000334">
    <property type="protein sequence ID" value="CAF1404827.1"/>
    <property type="molecule type" value="Genomic_DNA"/>
</dbReference>
<evidence type="ECO:0000313" key="5">
    <source>
        <dbReference type="Proteomes" id="UP000663852"/>
    </source>
</evidence>
<reference evidence="4" key="1">
    <citation type="submission" date="2021-02" db="EMBL/GenBank/DDBJ databases">
        <authorList>
            <person name="Nowell W R."/>
        </authorList>
    </citation>
    <scope>NUCLEOTIDE SEQUENCE</scope>
</reference>
<name>A0A815L476_ADIRI</name>
<dbReference type="Pfam" id="PF04488">
    <property type="entry name" value="Gly_transf_sug"/>
    <property type="match status" value="1"/>
</dbReference>
<dbReference type="SUPFAM" id="SSF53448">
    <property type="entry name" value="Nucleotide-diphospho-sugar transferases"/>
    <property type="match status" value="1"/>
</dbReference>
<dbReference type="GO" id="GO:0000030">
    <property type="term" value="F:mannosyltransferase activity"/>
    <property type="evidence" value="ECO:0007669"/>
    <property type="project" value="TreeGrafter"/>
</dbReference>
<feature type="chain" id="PRO_5032756087" evidence="3">
    <location>
        <begin position="22"/>
        <end position="303"/>
    </location>
</feature>
<proteinExistence type="predicted"/>
<dbReference type="PANTHER" id="PTHR32385">
    <property type="entry name" value="MANNOSYL PHOSPHORYLINOSITOL CERAMIDE SYNTHASE"/>
    <property type="match status" value="1"/>
</dbReference>
<evidence type="ECO:0000256" key="3">
    <source>
        <dbReference type="SAM" id="SignalP"/>
    </source>
</evidence>
<evidence type="ECO:0000256" key="1">
    <source>
        <dbReference type="ARBA" id="ARBA00022679"/>
    </source>
</evidence>
<comment type="caution">
    <text evidence="4">The sequence shown here is derived from an EMBL/GenBank/DDBJ whole genome shotgun (WGS) entry which is preliminary data.</text>
</comment>
<organism evidence="4 5">
    <name type="scientific">Adineta ricciae</name>
    <name type="common">Rotifer</name>
    <dbReference type="NCBI Taxonomy" id="249248"/>
    <lineage>
        <taxon>Eukaryota</taxon>
        <taxon>Metazoa</taxon>
        <taxon>Spiralia</taxon>
        <taxon>Gnathifera</taxon>
        <taxon>Rotifera</taxon>
        <taxon>Eurotatoria</taxon>
        <taxon>Bdelloidea</taxon>
        <taxon>Adinetida</taxon>
        <taxon>Adinetidae</taxon>
        <taxon>Adineta</taxon>
    </lineage>
</organism>
<dbReference type="InterPro" id="IPR051706">
    <property type="entry name" value="Glycosyltransferase_domain"/>
</dbReference>
<dbReference type="Proteomes" id="UP000663852">
    <property type="component" value="Unassembled WGS sequence"/>
</dbReference>
<dbReference type="PANTHER" id="PTHR32385:SF15">
    <property type="entry name" value="INOSITOL PHOSPHOCERAMIDE MANNOSYLTRANSFERASE 1"/>
    <property type="match status" value="1"/>
</dbReference>
<keyword evidence="1" id="KW-0808">Transferase</keyword>
<dbReference type="InterPro" id="IPR029044">
    <property type="entry name" value="Nucleotide-diphossugar_trans"/>
</dbReference>
<accession>A0A815L476</accession>
<keyword evidence="2" id="KW-0812">Transmembrane</keyword>
<feature type="transmembrane region" description="Helical" evidence="2">
    <location>
        <begin position="258"/>
        <end position="279"/>
    </location>
</feature>
<dbReference type="GO" id="GO:0016020">
    <property type="term" value="C:membrane"/>
    <property type="evidence" value="ECO:0007669"/>
    <property type="project" value="GOC"/>
</dbReference>
<dbReference type="Gene3D" id="3.90.550.20">
    <property type="match status" value="1"/>
</dbReference>
<evidence type="ECO:0000313" key="4">
    <source>
        <dbReference type="EMBL" id="CAF1404827.1"/>
    </source>
</evidence>
<keyword evidence="2" id="KW-0472">Membrane</keyword>